<dbReference type="EMBL" id="AP024355">
    <property type="protein sequence ID" value="BCR05179.1"/>
    <property type="molecule type" value="Genomic_DNA"/>
</dbReference>
<name>A0ABM8HQB2_9BACT</name>
<reference evidence="3 4" key="1">
    <citation type="journal article" date="2016" name="C (Basel)">
        <title>Selective Growth of and Electricity Production by Marine Exoelectrogenic Bacteria in Self-Aggregated Hydrogel of Microbially Reduced Graphene Oxide.</title>
        <authorList>
            <person name="Yoshida N."/>
            <person name="Goto Y."/>
            <person name="Miyata Y."/>
        </authorList>
    </citation>
    <scope>NUCLEOTIDE SEQUENCE [LARGE SCALE GENOMIC DNA]</scope>
    <source>
        <strain evidence="3 4">NIT-T3</strain>
    </source>
</reference>
<sequence length="1260" mass="143377">MKAALEKYGYELQTDTYVWSKSNYQDISYSDGDEVEGRIYDIINNANDLGVFSVELRQHCTDWPSLYHLSRNRSNVLRPFVGLLKGARVLEVGAGCGAITRYLGECGANVLALEGSTRRASIARSRTRDLSNVDVIADRFDLFSCGEQFDVVTLIGVLEYANLFVPGEEPALSMLDKVKSLLKPKGRLILAIENQLGLKYFAGAPEDHLGEPMYGIEGRYNGQQPQTYGRRVLENLLAKAGFPMMEFMVPFPDYKFPQSIVTEAGFFCNDFDAAALAWQSVRRDPQLPPVLAFSPELVWEHLFDNGIALELGNSFVVLATEEGSEKFSSNNLGYHFSTNREDKYCTETQFVITDTGEIEVVKFPLSFDRINTVVGNNVVWSINEKTEYISGENLQKELLLIVAREGWRLEDVGAFLKKYLGILNSLPSEITGGVEIDSLDSKISGRCIDLIPQNLIKDCRGDWKVIDQEWVVSAEFPVGFLLFRALLSLLGSVSRFSKCSNCNFKSRVEFVAGAFKAVGFHFDSHLIEKYSEMEAVFQAEVHGGKFQQYIDWGQNLPIQYNNIQKALIEKEKSIDHLSLQVVGLEKSVSKLNKKLLEYESIINNLQETSRVLDSQLAEVVNSRSWKITFPLRRIANIFRRFRTIRIRSIYQEFPFLVRVRSFRGNIFQKISKALESLAYSSQNKLSHNAIVENRDVVIPFCSNIDEYPSIDLTIVTYNSEKWIDSFFPSIANQSYDNGKISLIFVDNGSSDGTLEQLEKLRAKHIDQFQNIIILRQGNVGYGTGHHRAICQGSSAFFIISNIDLEFSPESIKNIVEFALNDEDDVASWEFRQVPYEHPKHYDPVTLETTWQSHACVLMRRSAYFQVGGYDKKIFMYGEDVELSYRFRFFGYKLRYCPSAFVYHYSYEDGCSGAGVLLKPLQFIGSTYANAAIRIRYGNLKDKLTGFIGLAWLALRPEEPFPGAKKSTFSNLYRLLKNTPHFLQGKGPCKAYYPFRFFDYENTRDGATYRVSPVLCGPKVSIITRTFECEGRDVFLRQAARCVANQTYGNIEWIVVQDGGDSVAPLIEKLQDQLPTVSIKFIPCPKNGRSFAGNKGLEVASGDYCMFLDDDDLLYADHVETLISCLLKNPHASAAYSLAFEVQTNIHGRSYEEVSYSSPSVFNQEWNYSVLKDHNFIPIQSILFNKNIYLERGGFDLSLEQLEDWNLWLRYGYRNSFVFVQKTTSLFRTPADARKRLERHLDLHRAYHESLNRALSSIGEY</sequence>
<feature type="domain" description="Glycosyltransferase 2-like" evidence="1">
    <location>
        <begin position="1032"/>
        <end position="1144"/>
    </location>
</feature>
<dbReference type="SUPFAM" id="SSF53448">
    <property type="entry name" value="Nucleotide-diphospho-sugar transferases"/>
    <property type="match status" value="2"/>
</dbReference>
<keyword evidence="4" id="KW-1185">Reference proteome</keyword>
<dbReference type="InterPro" id="IPR029063">
    <property type="entry name" value="SAM-dependent_MTases_sf"/>
</dbReference>
<evidence type="ECO:0000259" key="2">
    <source>
        <dbReference type="Pfam" id="PF08242"/>
    </source>
</evidence>
<evidence type="ECO:0000259" key="1">
    <source>
        <dbReference type="Pfam" id="PF00535"/>
    </source>
</evidence>
<dbReference type="CDD" id="cd04186">
    <property type="entry name" value="GT_2_like_c"/>
    <property type="match status" value="1"/>
</dbReference>
<dbReference type="Gene3D" id="3.90.550.10">
    <property type="entry name" value="Spore Coat Polysaccharide Biosynthesis Protein SpsA, Chain A"/>
    <property type="match status" value="2"/>
</dbReference>
<reference evidence="3 4" key="2">
    <citation type="journal article" date="2021" name="Int. J. Syst. Evol. Microbiol.">
        <title>Isolation and Polyphasic Characterization of Desulfuromonas versatilis sp. Nov., an Electrogenic Bacteria Capable of Versatile Metabolism Isolated from a Graphene Oxide-Reducing Enrichment Culture.</title>
        <authorList>
            <person name="Xie L."/>
            <person name="Yoshida N."/>
            <person name="Ishii S."/>
            <person name="Meng L."/>
        </authorList>
    </citation>
    <scope>NUCLEOTIDE SEQUENCE [LARGE SCALE GENOMIC DNA]</scope>
    <source>
        <strain evidence="3 4">NIT-T3</strain>
    </source>
</reference>
<dbReference type="CDD" id="cd02440">
    <property type="entry name" value="AdoMet_MTases"/>
    <property type="match status" value="1"/>
</dbReference>
<evidence type="ECO:0000313" key="4">
    <source>
        <dbReference type="Proteomes" id="UP001319827"/>
    </source>
</evidence>
<dbReference type="Pfam" id="PF00535">
    <property type="entry name" value="Glycos_transf_2"/>
    <property type="match status" value="2"/>
</dbReference>
<dbReference type="PANTHER" id="PTHR22916">
    <property type="entry name" value="GLYCOSYLTRANSFERASE"/>
    <property type="match status" value="1"/>
</dbReference>
<gene>
    <name evidence="3" type="ORF">DESUT3_22480</name>
</gene>
<dbReference type="InterPro" id="IPR029044">
    <property type="entry name" value="Nucleotide-diphossugar_trans"/>
</dbReference>
<organism evidence="3 4">
    <name type="scientific">Desulfuromonas versatilis</name>
    <dbReference type="NCBI Taxonomy" id="2802975"/>
    <lineage>
        <taxon>Bacteria</taxon>
        <taxon>Pseudomonadati</taxon>
        <taxon>Thermodesulfobacteriota</taxon>
        <taxon>Desulfuromonadia</taxon>
        <taxon>Desulfuromonadales</taxon>
        <taxon>Desulfuromonadaceae</taxon>
        <taxon>Desulfuromonas</taxon>
    </lineage>
</organism>
<dbReference type="InterPro" id="IPR001173">
    <property type="entry name" value="Glyco_trans_2-like"/>
</dbReference>
<feature type="domain" description="Methyltransferase type 12" evidence="2">
    <location>
        <begin position="90"/>
        <end position="188"/>
    </location>
</feature>
<dbReference type="Proteomes" id="UP001319827">
    <property type="component" value="Chromosome"/>
</dbReference>
<feature type="domain" description="Glycosyltransferase 2-like" evidence="1">
    <location>
        <begin position="714"/>
        <end position="834"/>
    </location>
</feature>
<dbReference type="Pfam" id="PF08242">
    <property type="entry name" value="Methyltransf_12"/>
    <property type="match status" value="1"/>
</dbReference>
<proteinExistence type="predicted"/>
<evidence type="ECO:0000313" key="3">
    <source>
        <dbReference type="EMBL" id="BCR05179.1"/>
    </source>
</evidence>
<evidence type="ECO:0008006" key="5">
    <source>
        <dbReference type="Google" id="ProtNLM"/>
    </source>
</evidence>
<protein>
    <recommendedName>
        <fullName evidence="5">Glycosyl transferase, family 2</fullName>
    </recommendedName>
</protein>
<dbReference type="SUPFAM" id="SSF53335">
    <property type="entry name" value="S-adenosyl-L-methionine-dependent methyltransferases"/>
    <property type="match status" value="1"/>
</dbReference>
<accession>A0ABM8HQB2</accession>
<dbReference type="InterPro" id="IPR013217">
    <property type="entry name" value="Methyltransf_12"/>
</dbReference>
<dbReference type="RefSeq" id="WP_221248601.1">
    <property type="nucleotide sequence ID" value="NZ_AP024355.1"/>
</dbReference>
<dbReference type="Gene3D" id="3.40.50.150">
    <property type="entry name" value="Vaccinia Virus protein VP39"/>
    <property type="match status" value="1"/>
</dbReference>